<protein>
    <submittedName>
        <fullName evidence="3">Putative RmlC-like cupin family protein</fullName>
    </submittedName>
</protein>
<dbReference type="InterPro" id="IPR052535">
    <property type="entry name" value="Bacilysin_H2HPP_isomerase"/>
</dbReference>
<dbReference type="AlphaFoldDB" id="A0A840XYN5"/>
<dbReference type="PANTHER" id="PTHR40112">
    <property type="entry name" value="H2HPP ISOMERASE"/>
    <property type="match status" value="1"/>
</dbReference>
<reference evidence="3 4" key="1">
    <citation type="submission" date="2020-08" db="EMBL/GenBank/DDBJ databases">
        <title>Genomic Encyclopedia of Type Strains, Phase IV (KMG-IV): sequencing the most valuable type-strain genomes for metagenomic binning, comparative biology and taxonomic classification.</title>
        <authorList>
            <person name="Goeker M."/>
        </authorList>
    </citation>
    <scope>NUCLEOTIDE SEQUENCE [LARGE SCALE GENOMIC DNA]</scope>
    <source>
        <strain evidence="3 4">DSM 25622</strain>
    </source>
</reference>
<evidence type="ECO:0000313" key="3">
    <source>
        <dbReference type="EMBL" id="MBB5693006.1"/>
    </source>
</evidence>
<dbReference type="InterPro" id="IPR014710">
    <property type="entry name" value="RmlC-like_jellyroll"/>
</dbReference>
<dbReference type="InterPro" id="IPR011051">
    <property type="entry name" value="RmlC_Cupin_sf"/>
</dbReference>
<dbReference type="Gene3D" id="2.60.120.10">
    <property type="entry name" value="Jelly Rolls"/>
    <property type="match status" value="1"/>
</dbReference>
<evidence type="ECO:0000256" key="1">
    <source>
        <dbReference type="SAM" id="MobiDB-lite"/>
    </source>
</evidence>
<name>A0A840XYN5_9PROT</name>
<accession>A0A840XYN5</accession>
<evidence type="ECO:0000259" key="2">
    <source>
        <dbReference type="Pfam" id="PF07883"/>
    </source>
</evidence>
<dbReference type="CDD" id="cd02210">
    <property type="entry name" value="cupin_BLR2406-like"/>
    <property type="match status" value="1"/>
</dbReference>
<dbReference type="PANTHER" id="PTHR40112:SF1">
    <property type="entry name" value="H2HPP ISOMERASE"/>
    <property type="match status" value="1"/>
</dbReference>
<dbReference type="RefSeq" id="WP_184514545.1">
    <property type="nucleotide sequence ID" value="NZ_JACIJD010000003.1"/>
</dbReference>
<proteinExistence type="predicted"/>
<evidence type="ECO:0000313" key="4">
    <source>
        <dbReference type="Proteomes" id="UP000580654"/>
    </source>
</evidence>
<dbReference type="Pfam" id="PF07883">
    <property type="entry name" value="Cupin_2"/>
    <property type="match status" value="1"/>
</dbReference>
<feature type="domain" description="Cupin type-2" evidence="2">
    <location>
        <begin position="64"/>
        <end position="128"/>
    </location>
</feature>
<organism evidence="3 4">
    <name type="scientific">Muricoccus pecuniae</name>
    <dbReference type="NCBI Taxonomy" id="693023"/>
    <lineage>
        <taxon>Bacteria</taxon>
        <taxon>Pseudomonadati</taxon>
        <taxon>Pseudomonadota</taxon>
        <taxon>Alphaproteobacteria</taxon>
        <taxon>Acetobacterales</taxon>
        <taxon>Roseomonadaceae</taxon>
        <taxon>Muricoccus</taxon>
    </lineage>
</organism>
<dbReference type="Proteomes" id="UP000580654">
    <property type="component" value="Unassembled WGS sequence"/>
</dbReference>
<comment type="caution">
    <text evidence="3">The sequence shown here is derived from an EMBL/GenBank/DDBJ whole genome shotgun (WGS) entry which is preliminary data.</text>
</comment>
<dbReference type="InterPro" id="IPR013096">
    <property type="entry name" value="Cupin_2"/>
</dbReference>
<gene>
    <name evidence="3" type="ORF">FHS87_001025</name>
</gene>
<sequence>MPDGISSKPQQGPGPGYDWRNKGIRHIDASAKSCDTPETLGMNREVAISGSRTGSTALWAGTNRIEPNSQTGPHHHGHLESVIYIISGTAHMRWGDRLEFITEAKAGDFFLVPPYVPHQEINASSTEVLHCALVRSGTEEVVINLPDLDIVDEPEWIRESATTGDASHR</sequence>
<feature type="region of interest" description="Disordered" evidence="1">
    <location>
        <begin position="1"/>
        <end position="22"/>
    </location>
</feature>
<dbReference type="EMBL" id="JACIJD010000003">
    <property type="protein sequence ID" value="MBB5693006.1"/>
    <property type="molecule type" value="Genomic_DNA"/>
</dbReference>
<dbReference type="SUPFAM" id="SSF51182">
    <property type="entry name" value="RmlC-like cupins"/>
    <property type="match status" value="1"/>
</dbReference>
<keyword evidence="4" id="KW-1185">Reference proteome</keyword>